<dbReference type="AlphaFoldDB" id="A0A0K1W223"/>
<protein>
    <submittedName>
        <fullName evidence="1">Uncharacterized protein</fullName>
    </submittedName>
</protein>
<dbReference type="RefSeq" id="WP_075058329.1">
    <property type="nucleotide sequence ID" value="NZ_CP012357.1"/>
</dbReference>
<evidence type="ECO:0000313" key="2">
    <source>
        <dbReference type="Proteomes" id="UP000067476"/>
    </source>
</evidence>
<dbReference type="PATRIC" id="fig|216942.3.peg.604"/>
<dbReference type="STRING" id="216942.SLITO_v1c05970"/>
<gene>
    <name evidence="1" type="ORF">SLITO_v1c05970</name>
</gene>
<evidence type="ECO:0000313" key="1">
    <source>
        <dbReference type="EMBL" id="AKX34231.1"/>
    </source>
</evidence>
<dbReference type="Proteomes" id="UP000067476">
    <property type="component" value="Chromosome"/>
</dbReference>
<name>A0A0K1W223_9MOLU</name>
<dbReference type="EMBL" id="CP012357">
    <property type="protein sequence ID" value="AKX34231.1"/>
    <property type="molecule type" value="Genomic_DNA"/>
</dbReference>
<proteinExistence type="predicted"/>
<sequence>MMSIFKKNKISSNENNDNKLGIIDNLKSYHTKKNSFNLPYPIEKCFYGIIKLSFSSLKSANWRKISEYSVNDVFKSKVSTNKFTLTELKLFEVYELRTTIEGIDYWTRFELTKIKENKTEIKFSETIKFTRAIYGFKGTIAKMNFNKKYDKNSKEIIFKINKEVKEIDISELQKN</sequence>
<keyword evidence="2" id="KW-1185">Reference proteome</keyword>
<dbReference type="OrthoDB" id="389430at2"/>
<organism evidence="1 2">
    <name type="scientific">Spiroplasma litorale</name>
    <dbReference type="NCBI Taxonomy" id="216942"/>
    <lineage>
        <taxon>Bacteria</taxon>
        <taxon>Bacillati</taxon>
        <taxon>Mycoplasmatota</taxon>
        <taxon>Mollicutes</taxon>
        <taxon>Entomoplasmatales</taxon>
        <taxon>Spiroplasmataceae</taxon>
        <taxon>Spiroplasma</taxon>
    </lineage>
</organism>
<accession>A0A0K1W223</accession>
<dbReference type="KEGG" id="sll:SLITO_v1c05970"/>
<reference evidence="1 2" key="1">
    <citation type="journal article" date="2015" name="Genome Announc.">
        <title>Complete Genome Sequence of Spiroplasma litorale TN-1T (DSM 21781), a Bacterium Isolated from a Green-Eyed Horsefly (Tabanus nigrovittatus).</title>
        <authorList>
            <person name="Lo W.S."/>
            <person name="Lai Y.C."/>
            <person name="Lien Y.W."/>
            <person name="Wang T.H."/>
            <person name="Kuo C.H."/>
        </authorList>
    </citation>
    <scope>NUCLEOTIDE SEQUENCE [LARGE SCALE GENOMIC DNA]</scope>
    <source>
        <strain evidence="1 2">TN-1</strain>
    </source>
</reference>